<proteinExistence type="predicted"/>
<keyword evidence="5" id="KW-1185">Reference proteome</keyword>
<feature type="signal peptide" evidence="2">
    <location>
        <begin position="1"/>
        <end position="23"/>
    </location>
</feature>
<keyword evidence="1" id="KW-0472">Membrane</keyword>
<evidence type="ECO:0000259" key="3">
    <source>
        <dbReference type="Pfam" id="PF07589"/>
    </source>
</evidence>
<dbReference type="RefSeq" id="WP_007404336.1">
    <property type="nucleotide sequence ID" value="NZ_BBJS01000012.1"/>
</dbReference>
<dbReference type="Pfam" id="PF07589">
    <property type="entry name" value="PEP-CTERM"/>
    <property type="match status" value="1"/>
</dbReference>
<organism evidence="4 5">
    <name type="scientific">Sphingomonas paucimobilis NBRC 13935</name>
    <dbReference type="NCBI Taxonomy" id="1219050"/>
    <lineage>
        <taxon>Bacteria</taxon>
        <taxon>Pseudomonadati</taxon>
        <taxon>Pseudomonadota</taxon>
        <taxon>Alphaproteobacteria</taxon>
        <taxon>Sphingomonadales</taxon>
        <taxon>Sphingomonadaceae</taxon>
        <taxon>Sphingomonas</taxon>
    </lineage>
</organism>
<dbReference type="EMBL" id="BBJS01000012">
    <property type="protein sequence ID" value="GAN12671.1"/>
    <property type="molecule type" value="Genomic_DNA"/>
</dbReference>
<feature type="domain" description="Ice-binding protein C-terminal" evidence="3">
    <location>
        <begin position="201"/>
        <end position="225"/>
    </location>
</feature>
<dbReference type="InterPro" id="IPR013424">
    <property type="entry name" value="Ice-binding_C"/>
</dbReference>
<dbReference type="Proteomes" id="UP000032025">
    <property type="component" value="Unassembled WGS sequence"/>
</dbReference>
<evidence type="ECO:0000313" key="4">
    <source>
        <dbReference type="EMBL" id="GAN12671.1"/>
    </source>
</evidence>
<dbReference type="GeneID" id="78525988"/>
<reference evidence="4 5" key="1">
    <citation type="submission" date="2014-08" db="EMBL/GenBank/DDBJ databases">
        <title>Whole genome shotgun sequence of Sphingomonas paucimobilis NBRC 13935.</title>
        <authorList>
            <person name="Hosoyama A."/>
            <person name="Hashimoto M."/>
            <person name="Hosoyama Y."/>
            <person name="Noguchi M."/>
            <person name="Uohara A."/>
            <person name="Ohji S."/>
            <person name="Katano-Makiyama Y."/>
            <person name="Ichikawa N."/>
            <person name="Kimura A."/>
            <person name="Yamazoe A."/>
            <person name="Fujita N."/>
        </authorList>
    </citation>
    <scope>NUCLEOTIDE SEQUENCE [LARGE SCALE GENOMIC DNA]</scope>
    <source>
        <strain evidence="4 5">NBRC 13935</strain>
    </source>
</reference>
<feature type="transmembrane region" description="Helical" evidence="1">
    <location>
        <begin position="205"/>
        <end position="222"/>
    </location>
</feature>
<sequence length="230" mass="23933">MLKFTTFLLSVAAVALGATSAQAAPGTVTSTANDFYTAQRNVPAGSTVVTFDSSQLPNGFSLQGGTIATSSVWDPSIGNWKYLAPAGDSTNFLATLPNASTTLTADKRFGYGSVGLNWGSMDTSNVLDVLDIFGNVITSITGSNLLSNRSLLDFSTNRYVTYSLDPNSGQQIGGLRFTSPNSNGWAFEVDDIAFSNASPAAVPEPASIALFGAGLAGLVGVARRRRRQAA</sequence>
<dbReference type="AlphaFoldDB" id="A0A0C9MPM7"/>
<keyword evidence="2" id="KW-0732">Signal</keyword>
<evidence type="ECO:0000256" key="2">
    <source>
        <dbReference type="SAM" id="SignalP"/>
    </source>
</evidence>
<name>A0A0C9MPM7_SPHPI</name>
<feature type="chain" id="PRO_5002209527" evidence="2">
    <location>
        <begin position="24"/>
        <end position="230"/>
    </location>
</feature>
<evidence type="ECO:0000256" key="1">
    <source>
        <dbReference type="SAM" id="Phobius"/>
    </source>
</evidence>
<keyword evidence="1" id="KW-0812">Transmembrane</keyword>
<accession>A0A0C9MPM7</accession>
<comment type="caution">
    <text evidence="4">The sequence shown here is derived from an EMBL/GenBank/DDBJ whole genome shotgun (WGS) entry which is preliminary data.</text>
</comment>
<dbReference type="NCBIfam" id="TIGR02595">
    <property type="entry name" value="PEP_CTERM"/>
    <property type="match status" value="1"/>
</dbReference>
<gene>
    <name evidence="4" type="ORF">SP6_12_00680</name>
</gene>
<protein>
    <submittedName>
        <fullName evidence="4">DNA, contig: SP612</fullName>
    </submittedName>
</protein>
<evidence type="ECO:0000313" key="5">
    <source>
        <dbReference type="Proteomes" id="UP000032025"/>
    </source>
</evidence>
<keyword evidence="1" id="KW-1133">Transmembrane helix</keyword>